<dbReference type="EMBL" id="JANPWB010000010">
    <property type="protein sequence ID" value="KAJ1144591.1"/>
    <property type="molecule type" value="Genomic_DNA"/>
</dbReference>
<evidence type="ECO:0000313" key="1">
    <source>
        <dbReference type="EMBL" id="KAJ1144591.1"/>
    </source>
</evidence>
<name>A0AAV7QVM5_PLEWA</name>
<protein>
    <submittedName>
        <fullName evidence="1">Uncharacterized protein</fullName>
    </submittedName>
</protein>
<organism evidence="1 2">
    <name type="scientific">Pleurodeles waltl</name>
    <name type="common">Iberian ribbed newt</name>
    <dbReference type="NCBI Taxonomy" id="8319"/>
    <lineage>
        <taxon>Eukaryota</taxon>
        <taxon>Metazoa</taxon>
        <taxon>Chordata</taxon>
        <taxon>Craniata</taxon>
        <taxon>Vertebrata</taxon>
        <taxon>Euteleostomi</taxon>
        <taxon>Amphibia</taxon>
        <taxon>Batrachia</taxon>
        <taxon>Caudata</taxon>
        <taxon>Salamandroidea</taxon>
        <taxon>Salamandridae</taxon>
        <taxon>Pleurodelinae</taxon>
        <taxon>Pleurodeles</taxon>
    </lineage>
</organism>
<comment type="caution">
    <text evidence="1">The sequence shown here is derived from an EMBL/GenBank/DDBJ whole genome shotgun (WGS) entry which is preliminary data.</text>
</comment>
<keyword evidence="2" id="KW-1185">Reference proteome</keyword>
<accession>A0AAV7QVM5</accession>
<sequence>MVDSATGGEKRPRTNELLEPLMLRMDAMDQAIASVGAPPAASSEQKVWPNLAAPMTSEDLQATPVLVSAVSSATLQEVVWSSKVSNQIALGSALVPTANSLPVVPAVVAIDKSVAQQDVVEHLASILPWLSEVGML</sequence>
<proteinExistence type="predicted"/>
<gene>
    <name evidence="1" type="ORF">NDU88_010889</name>
</gene>
<dbReference type="AlphaFoldDB" id="A0AAV7QVM5"/>
<reference evidence="1" key="1">
    <citation type="journal article" date="2022" name="bioRxiv">
        <title>Sequencing and chromosome-scale assembly of the giantPleurodeles waltlgenome.</title>
        <authorList>
            <person name="Brown T."/>
            <person name="Elewa A."/>
            <person name="Iarovenko S."/>
            <person name="Subramanian E."/>
            <person name="Araus A.J."/>
            <person name="Petzold A."/>
            <person name="Susuki M."/>
            <person name="Suzuki K.-i.T."/>
            <person name="Hayashi T."/>
            <person name="Toyoda A."/>
            <person name="Oliveira C."/>
            <person name="Osipova E."/>
            <person name="Leigh N.D."/>
            <person name="Simon A."/>
            <person name="Yun M.H."/>
        </authorList>
    </citation>
    <scope>NUCLEOTIDE SEQUENCE</scope>
    <source>
        <strain evidence="1">20211129_DDA</strain>
        <tissue evidence="1">Liver</tissue>
    </source>
</reference>
<dbReference type="Proteomes" id="UP001066276">
    <property type="component" value="Chromosome 6"/>
</dbReference>
<evidence type="ECO:0000313" key="2">
    <source>
        <dbReference type="Proteomes" id="UP001066276"/>
    </source>
</evidence>